<comment type="pathway">
    <text evidence="2 15">Cofactor biosynthesis; FAD biosynthesis; FAD from FMN: step 1/1.</text>
</comment>
<keyword evidence="5 15" id="KW-0288">FMN</keyword>
<evidence type="ECO:0000259" key="16">
    <source>
        <dbReference type="SMART" id="SM00904"/>
    </source>
</evidence>
<dbReference type="PANTHER" id="PTHR22749:SF6">
    <property type="entry name" value="RIBOFLAVIN KINASE"/>
    <property type="match status" value="1"/>
</dbReference>
<evidence type="ECO:0000256" key="5">
    <source>
        <dbReference type="ARBA" id="ARBA00022643"/>
    </source>
</evidence>
<keyword evidence="10 15" id="KW-0274">FAD</keyword>
<dbReference type="PANTHER" id="PTHR22749">
    <property type="entry name" value="RIBOFLAVIN KINASE/FMN ADENYLYLTRANSFERASE"/>
    <property type="match status" value="1"/>
</dbReference>
<keyword evidence="9 15" id="KW-0418">Kinase</keyword>
<dbReference type="Pfam" id="PF01687">
    <property type="entry name" value="Flavokinase"/>
    <property type="match status" value="1"/>
</dbReference>
<dbReference type="SUPFAM" id="SSF82114">
    <property type="entry name" value="Riboflavin kinase-like"/>
    <property type="match status" value="1"/>
</dbReference>
<comment type="function">
    <text evidence="1">Catalyzes the phosphorylation of riboflavin to FMN followed by the adenylation of FMN to FAD.</text>
</comment>
<dbReference type="PIRSF" id="PIRSF004491">
    <property type="entry name" value="FAD_Synth"/>
    <property type="match status" value="1"/>
</dbReference>
<evidence type="ECO:0000256" key="9">
    <source>
        <dbReference type="ARBA" id="ARBA00022777"/>
    </source>
</evidence>
<dbReference type="OrthoDB" id="9803667at2"/>
<evidence type="ECO:0000256" key="14">
    <source>
        <dbReference type="ARBA" id="ARBA00049494"/>
    </source>
</evidence>
<evidence type="ECO:0000256" key="15">
    <source>
        <dbReference type="PIRNR" id="PIRNR004491"/>
    </source>
</evidence>
<dbReference type="UniPathway" id="UPA00276">
    <property type="reaction ID" value="UER00406"/>
</dbReference>
<keyword evidence="8 15" id="KW-0547">Nucleotide-binding</keyword>
<evidence type="ECO:0000256" key="11">
    <source>
        <dbReference type="ARBA" id="ARBA00022840"/>
    </source>
</evidence>
<comment type="catalytic activity">
    <reaction evidence="13 15">
        <text>riboflavin + ATP = FMN + ADP + H(+)</text>
        <dbReference type="Rhea" id="RHEA:14357"/>
        <dbReference type="ChEBI" id="CHEBI:15378"/>
        <dbReference type="ChEBI" id="CHEBI:30616"/>
        <dbReference type="ChEBI" id="CHEBI:57986"/>
        <dbReference type="ChEBI" id="CHEBI:58210"/>
        <dbReference type="ChEBI" id="CHEBI:456216"/>
        <dbReference type="EC" id="2.7.1.26"/>
    </reaction>
</comment>
<dbReference type="GO" id="GO:0006747">
    <property type="term" value="P:FAD biosynthetic process"/>
    <property type="evidence" value="ECO:0007669"/>
    <property type="project" value="UniProtKB-UniRule"/>
</dbReference>
<protein>
    <recommendedName>
        <fullName evidence="15">Riboflavin biosynthesis protein</fullName>
    </recommendedName>
    <domain>
        <recommendedName>
            <fullName evidence="15">Riboflavin kinase</fullName>
            <ecNumber evidence="15">2.7.1.26</ecNumber>
        </recommendedName>
        <alternativeName>
            <fullName evidence="15">Flavokinase</fullName>
        </alternativeName>
    </domain>
    <domain>
        <recommendedName>
            <fullName evidence="15">FMN adenylyltransferase</fullName>
            <ecNumber evidence="15">2.7.7.2</ecNumber>
        </recommendedName>
        <alternativeName>
            <fullName evidence="15">FAD pyrophosphorylase</fullName>
        </alternativeName>
        <alternativeName>
            <fullName evidence="15">FAD synthase</fullName>
        </alternativeName>
    </domain>
</protein>
<dbReference type="NCBIfam" id="TIGR00083">
    <property type="entry name" value="ribF"/>
    <property type="match status" value="1"/>
</dbReference>
<dbReference type="InterPro" id="IPR002606">
    <property type="entry name" value="Riboflavin_kinase_bac"/>
</dbReference>
<evidence type="ECO:0000313" key="17">
    <source>
        <dbReference type="EMBL" id="QAA33204.1"/>
    </source>
</evidence>
<evidence type="ECO:0000256" key="13">
    <source>
        <dbReference type="ARBA" id="ARBA00047880"/>
    </source>
</evidence>
<dbReference type="Proteomes" id="UP000286268">
    <property type="component" value="Chromosome"/>
</dbReference>
<dbReference type="InterPro" id="IPR023465">
    <property type="entry name" value="Riboflavin_kinase_dom_sf"/>
</dbReference>
<dbReference type="AlphaFoldDB" id="A0A410DVT5"/>
<keyword evidence="4 15" id="KW-0285">Flavoprotein</keyword>
<sequence>MIIIDENSKISLEKASYIALGSFDGLHLGHLSLISKTIELAKKNHCSSMVYTFRNHPLTVVNKERAPKLLLDNETKLEILEELGIDVACLVNFNENFMKIEPEAFIEQLLTNYNAKGIIVGFNYRFGFKNKGDVELLKTLSEKYGFELHIMGALMNEENIISSTKIRNLLAEGDLDSANALLTRPYVLRGKVVLGKQLGRKLGFPTANIEVDSNAVLPKIGVYYTNTIYKSKLFKSITSVGYNPTVDGKNITIETYILNFNKSIYGDELKVYFIERIRDEEKFDSLEALTQQLKSDKNFAESRKKLKGL</sequence>
<feature type="domain" description="Riboflavin kinase" evidence="16">
    <location>
        <begin position="181"/>
        <end position="305"/>
    </location>
</feature>
<dbReference type="EC" id="2.7.1.26" evidence="15"/>
<comment type="catalytic activity">
    <reaction evidence="14 15">
        <text>FMN + ATP + H(+) = FAD + diphosphate</text>
        <dbReference type="Rhea" id="RHEA:17237"/>
        <dbReference type="ChEBI" id="CHEBI:15378"/>
        <dbReference type="ChEBI" id="CHEBI:30616"/>
        <dbReference type="ChEBI" id="CHEBI:33019"/>
        <dbReference type="ChEBI" id="CHEBI:57692"/>
        <dbReference type="ChEBI" id="CHEBI:58210"/>
        <dbReference type="EC" id="2.7.7.2"/>
    </reaction>
</comment>
<evidence type="ECO:0000313" key="18">
    <source>
        <dbReference type="Proteomes" id="UP000286268"/>
    </source>
</evidence>
<proteinExistence type="inferred from homology"/>
<gene>
    <name evidence="17" type="ORF">C1I91_17020</name>
</gene>
<dbReference type="UniPathway" id="UPA00277">
    <property type="reaction ID" value="UER00407"/>
</dbReference>
<evidence type="ECO:0000256" key="12">
    <source>
        <dbReference type="ARBA" id="ARBA00023268"/>
    </source>
</evidence>
<evidence type="ECO:0000256" key="6">
    <source>
        <dbReference type="ARBA" id="ARBA00022679"/>
    </source>
</evidence>
<dbReference type="Gene3D" id="3.40.50.620">
    <property type="entry name" value="HUPs"/>
    <property type="match status" value="1"/>
</dbReference>
<keyword evidence="7 15" id="KW-0548">Nucleotidyltransferase</keyword>
<dbReference type="EMBL" id="CP025746">
    <property type="protein sequence ID" value="QAA33204.1"/>
    <property type="molecule type" value="Genomic_DNA"/>
</dbReference>
<dbReference type="GO" id="GO:0005524">
    <property type="term" value="F:ATP binding"/>
    <property type="evidence" value="ECO:0007669"/>
    <property type="project" value="UniProtKB-UniRule"/>
</dbReference>
<dbReference type="NCBIfam" id="NF004160">
    <property type="entry name" value="PRK05627.1-3"/>
    <property type="match status" value="1"/>
</dbReference>
<dbReference type="GO" id="GO:0003919">
    <property type="term" value="F:FMN adenylyltransferase activity"/>
    <property type="evidence" value="ECO:0007669"/>
    <property type="project" value="UniProtKB-UniRule"/>
</dbReference>
<dbReference type="GO" id="GO:0009231">
    <property type="term" value="P:riboflavin biosynthetic process"/>
    <property type="evidence" value="ECO:0007669"/>
    <property type="project" value="InterPro"/>
</dbReference>
<dbReference type="RefSeq" id="WP_128213929.1">
    <property type="nucleotide sequence ID" value="NZ_CP025746.1"/>
</dbReference>
<reference evidence="17 18" key="1">
    <citation type="submission" date="2018-01" db="EMBL/GenBank/DDBJ databases">
        <title>Genome Sequencing and Assembly of Anaerobacter polyendosporus strain CT4.</title>
        <authorList>
            <person name="Tachaapaikoon C."/>
            <person name="Sutheeworapong S."/>
            <person name="Jenjaroenpun P."/>
            <person name="Wongsurawat T."/>
            <person name="Nookeaw I."/>
            <person name="Cheawchanlertfa P."/>
            <person name="Kosugi A."/>
            <person name="Cheevadhanarak S."/>
            <person name="Ratanakhanokchai K."/>
        </authorList>
    </citation>
    <scope>NUCLEOTIDE SEQUENCE [LARGE SCALE GENOMIC DNA]</scope>
    <source>
        <strain evidence="17 18">CT4</strain>
    </source>
</reference>
<evidence type="ECO:0000256" key="2">
    <source>
        <dbReference type="ARBA" id="ARBA00004726"/>
    </source>
</evidence>
<keyword evidence="6 15" id="KW-0808">Transferase</keyword>
<dbReference type="FunFam" id="3.40.50.620:FF:000021">
    <property type="entry name" value="Riboflavin biosynthesis protein"/>
    <property type="match status" value="1"/>
</dbReference>
<comment type="similarity">
    <text evidence="15">Belongs to the ribF family.</text>
</comment>
<keyword evidence="18" id="KW-1185">Reference proteome</keyword>
<dbReference type="CDD" id="cd02064">
    <property type="entry name" value="FAD_synthetase_N"/>
    <property type="match status" value="1"/>
</dbReference>
<dbReference type="InterPro" id="IPR015864">
    <property type="entry name" value="FAD_synthase"/>
</dbReference>
<accession>A0A410DVT5</accession>
<dbReference type="Gene3D" id="2.40.30.30">
    <property type="entry name" value="Riboflavin kinase-like"/>
    <property type="match status" value="1"/>
</dbReference>
<dbReference type="InterPro" id="IPR014729">
    <property type="entry name" value="Rossmann-like_a/b/a_fold"/>
</dbReference>
<evidence type="ECO:0000256" key="10">
    <source>
        <dbReference type="ARBA" id="ARBA00022827"/>
    </source>
</evidence>
<comment type="pathway">
    <text evidence="3 15">Cofactor biosynthesis; FMN biosynthesis; FMN from riboflavin (ATP route): step 1/1.</text>
</comment>
<evidence type="ECO:0000256" key="3">
    <source>
        <dbReference type="ARBA" id="ARBA00005201"/>
    </source>
</evidence>
<dbReference type="Pfam" id="PF06574">
    <property type="entry name" value="FAD_syn"/>
    <property type="match status" value="1"/>
</dbReference>
<dbReference type="KEGG" id="cmah:C1I91_17020"/>
<name>A0A410DVT5_9CLOT</name>
<evidence type="ECO:0000256" key="4">
    <source>
        <dbReference type="ARBA" id="ARBA00022630"/>
    </source>
</evidence>
<dbReference type="SUPFAM" id="SSF52374">
    <property type="entry name" value="Nucleotidylyl transferase"/>
    <property type="match status" value="1"/>
</dbReference>
<dbReference type="EC" id="2.7.7.2" evidence="15"/>
<evidence type="ECO:0000256" key="8">
    <source>
        <dbReference type="ARBA" id="ARBA00022741"/>
    </source>
</evidence>
<dbReference type="SMART" id="SM00904">
    <property type="entry name" value="Flavokinase"/>
    <property type="match status" value="1"/>
</dbReference>
<dbReference type="InterPro" id="IPR015865">
    <property type="entry name" value="Riboflavin_kinase_bac/euk"/>
</dbReference>
<keyword evidence="12" id="KW-0511">Multifunctional enzyme</keyword>
<organism evidence="17 18">
    <name type="scientific">Clostridium manihotivorum</name>
    <dbReference type="NCBI Taxonomy" id="2320868"/>
    <lineage>
        <taxon>Bacteria</taxon>
        <taxon>Bacillati</taxon>
        <taxon>Bacillota</taxon>
        <taxon>Clostridia</taxon>
        <taxon>Eubacteriales</taxon>
        <taxon>Clostridiaceae</taxon>
        <taxon>Clostridium</taxon>
    </lineage>
</organism>
<dbReference type="FunFam" id="2.40.30.30:FF:000003">
    <property type="entry name" value="Riboflavin biosynthesis protein"/>
    <property type="match status" value="1"/>
</dbReference>
<dbReference type="GO" id="GO:0009398">
    <property type="term" value="P:FMN biosynthetic process"/>
    <property type="evidence" value="ECO:0007669"/>
    <property type="project" value="UniProtKB-UniRule"/>
</dbReference>
<keyword evidence="11 15" id="KW-0067">ATP-binding</keyword>
<dbReference type="InterPro" id="IPR023468">
    <property type="entry name" value="Riboflavin_kinase"/>
</dbReference>
<evidence type="ECO:0000256" key="7">
    <source>
        <dbReference type="ARBA" id="ARBA00022695"/>
    </source>
</evidence>
<dbReference type="GO" id="GO:0008531">
    <property type="term" value="F:riboflavin kinase activity"/>
    <property type="evidence" value="ECO:0007669"/>
    <property type="project" value="UniProtKB-UniRule"/>
</dbReference>
<evidence type="ECO:0000256" key="1">
    <source>
        <dbReference type="ARBA" id="ARBA00002121"/>
    </source>
</evidence>
<dbReference type="NCBIfam" id="NF004162">
    <property type="entry name" value="PRK05627.1-5"/>
    <property type="match status" value="1"/>
</dbReference>